<comment type="similarity">
    <text evidence="6">Belongs to the peptidase M48 family.</text>
</comment>
<comment type="caution">
    <text evidence="8">The sequence shown here is derived from an EMBL/GenBank/DDBJ whole genome shotgun (WGS) entry which is preliminary data.</text>
</comment>
<protein>
    <submittedName>
        <fullName evidence="8">M48 family metalloprotease</fullName>
    </submittedName>
</protein>
<proteinExistence type="inferred from homology"/>
<dbReference type="InterPro" id="IPR001915">
    <property type="entry name" value="Peptidase_M48"/>
</dbReference>
<dbReference type="InterPro" id="IPR051156">
    <property type="entry name" value="Mito/Outer_Membr_Metalloprot"/>
</dbReference>
<evidence type="ECO:0000256" key="3">
    <source>
        <dbReference type="ARBA" id="ARBA00022801"/>
    </source>
</evidence>
<dbReference type="Proteomes" id="UP000625316">
    <property type="component" value="Unassembled WGS sequence"/>
</dbReference>
<evidence type="ECO:0000256" key="1">
    <source>
        <dbReference type="ARBA" id="ARBA00022670"/>
    </source>
</evidence>
<gene>
    <name evidence="8" type="ORF">IQ266_05305</name>
</gene>
<dbReference type="Pfam" id="PF01435">
    <property type="entry name" value="Peptidase_M48"/>
    <property type="match status" value="1"/>
</dbReference>
<dbReference type="GO" id="GO:0046872">
    <property type="term" value="F:metal ion binding"/>
    <property type="evidence" value="ECO:0007669"/>
    <property type="project" value="UniProtKB-KW"/>
</dbReference>
<keyword evidence="2" id="KW-0479">Metal-binding</keyword>
<name>A0A928Z252_9CYAN</name>
<evidence type="ECO:0000313" key="8">
    <source>
        <dbReference type="EMBL" id="MBE9029179.1"/>
    </source>
</evidence>
<evidence type="ECO:0000256" key="4">
    <source>
        <dbReference type="ARBA" id="ARBA00022833"/>
    </source>
</evidence>
<dbReference type="GO" id="GO:0016020">
    <property type="term" value="C:membrane"/>
    <property type="evidence" value="ECO:0007669"/>
    <property type="project" value="TreeGrafter"/>
</dbReference>
<sequence>MRRLSPRVFRYSVVTLMAVMVVTFGQPLAAQAFNWRDLLPRVLPGLIQTIQLANISESQEMALGKQINSQLTRRQFKISRDQKLTSYVNQIGQRIVRNNTRPGIKYTFQVVDDDSINAAATMGGYVYINKGIVKAADNEAELASVIAHEISHVKERHSIEQSKNTALARTGLSALKLDRNTLVNLGMQFGFSMPRSRRFEFGADETGLRILNKAGYNPQAMVSFMKKLDSGRRSMPKWLSTHPAPSERVQRLQTMVNQISRPATGGMDVVAYARRVGKPVPTVQPVVRPVVEPKPAAAQPQVQPVSAGVVIPPSSVVIPSEPVRRSANPSNPTPFVISGQLADRDVYVVPTREE</sequence>
<feature type="domain" description="Peptidase M48" evidence="7">
    <location>
        <begin position="85"/>
        <end position="255"/>
    </location>
</feature>
<dbReference type="Gene3D" id="3.30.2010.10">
    <property type="entry name" value="Metalloproteases ('zincins'), catalytic domain"/>
    <property type="match status" value="1"/>
</dbReference>
<keyword evidence="4 6" id="KW-0862">Zinc</keyword>
<dbReference type="CDD" id="cd07333">
    <property type="entry name" value="M48C_bepA_like"/>
    <property type="match status" value="1"/>
</dbReference>
<keyword evidence="5 6" id="KW-0482">Metalloprotease</keyword>
<keyword evidence="1 6" id="KW-0645">Protease</keyword>
<keyword evidence="3 6" id="KW-0378">Hydrolase</keyword>
<evidence type="ECO:0000313" key="9">
    <source>
        <dbReference type="Proteomes" id="UP000625316"/>
    </source>
</evidence>
<organism evidence="8 9">
    <name type="scientific">Romeriopsis navalis LEGE 11480</name>
    <dbReference type="NCBI Taxonomy" id="2777977"/>
    <lineage>
        <taxon>Bacteria</taxon>
        <taxon>Bacillati</taxon>
        <taxon>Cyanobacteriota</taxon>
        <taxon>Cyanophyceae</taxon>
        <taxon>Leptolyngbyales</taxon>
        <taxon>Leptolyngbyaceae</taxon>
        <taxon>Romeriopsis</taxon>
        <taxon>Romeriopsis navalis</taxon>
    </lineage>
</organism>
<evidence type="ECO:0000256" key="5">
    <source>
        <dbReference type="ARBA" id="ARBA00023049"/>
    </source>
</evidence>
<keyword evidence="9" id="KW-1185">Reference proteome</keyword>
<accession>A0A928Z252</accession>
<evidence type="ECO:0000259" key="7">
    <source>
        <dbReference type="Pfam" id="PF01435"/>
    </source>
</evidence>
<dbReference type="RefSeq" id="WP_264324000.1">
    <property type="nucleotide sequence ID" value="NZ_JADEXQ010000012.1"/>
</dbReference>
<dbReference type="EMBL" id="JADEXQ010000012">
    <property type="protein sequence ID" value="MBE9029179.1"/>
    <property type="molecule type" value="Genomic_DNA"/>
</dbReference>
<dbReference type="GO" id="GO:0051603">
    <property type="term" value="P:proteolysis involved in protein catabolic process"/>
    <property type="evidence" value="ECO:0007669"/>
    <property type="project" value="TreeGrafter"/>
</dbReference>
<dbReference type="PANTHER" id="PTHR22726">
    <property type="entry name" value="METALLOENDOPEPTIDASE OMA1"/>
    <property type="match status" value="1"/>
</dbReference>
<comment type="cofactor">
    <cofactor evidence="6">
        <name>Zn(2+)</name>
        <dbReference type="ChEBI" id="CHEBI:29105"/>
    </cofactor>
    <text evidence="6">Binds 1 zinc ion per subunit.</text>
</comment>
<evidence type="ECO:0000256" key="2">
    <source>
        <dbReference type="ARBA" id="ARBA00022723"/>
    </source>
</evidence>
<dbReference type="GO" id="GO:0004222">
    <property type="term" value="F:metalloendopeptidase activity"/>
    <property type="evidence" value="ECO:0007669"/>
    <property type="project" value="InterPro"/>
</dbReference>
<evidence type="ECO:0000256" key="6">
    <source>
        <dbReference type="RuleBase" id="RU003983"/>
    </source>
</evidence>
<dbReference type="PANTHER" id="PTHR22726:SF1">
    <property type="entry name" value="METALLOENDOPEPTIDASE OMA1, MITOCHONDRIAL"/>
    <property type="match status" value="1"/>
</dbReference>
<reference evidence="8" key="1">
    <citation type="submission" date="2020-10" db="EMBL/GenBank/DDBJ databases">
        <authorList>
            <person name="Castelo-Branco R."/>
            <person name="Eusebio N."/>
            <person name="Adriana R."/>
            <person name="Vieira A."/>
            <person name="Brugerolle De Fraissinette N."/>
            <person name="Rezende De Castro R."/>
            <person name="Schneider M.P."/>
            <person name="Vasconcelos V."/>
            <person name="Leao P.N."/>
        </authorList>
    </citation>
    <scope>NUCLEOTIDE SEQUENCE</scope>
    <source>
        <strain evidence="8">LEGE 11480</strain>
    </source>
</reference>
<dbReference type="AlphaFoldDB" id="A0A928Z252"/>